<evidence type="ECO:0000313" key="2">
    <source>
        <dbReference type="EMBL" id="KFF17906.1"/>
    </source>
</evidence>
<keyword evidence="1" id="KW-0812">Transmembrane</keyword>
<dbReference type="Proteomes" id="UP000028712">
    <property type="component" value="Unassembled WGS sequence"/>
</dbReference>
<protein>
    <submittedName>
        <fullName evidence="2">Uncharacterized protein</fullName>
    </submittedName>
</protein>
<keyword evidence="5" id="KW-1185">Reference proteome</keyword>
<reference evidence="3 5" key="2">
    <citation type="submission" date="2016-11" db="EMBL/GenBank/DDBJ databases">
        <title>Whole genomes of Flavobacteriaceae.</title>
        <authorList>
            <person name="Stine C."/>
            <person name="Li C."/>
            <person name="Tadesse D."/>
        </authorList>
    </citation>
    <scope>NUCLEOTIDE SEQUENCE [LARGE SCALE GENOMIC DNA]</scope>
    <source>
        <strain evidence="3 5">ATCC 29551</strain>
    </source>
</reference>
<evidence type="ECO:0000256" key="1">
    <source>
        <dbReference type="SAM" id="Phobius"/>
    </source>
</evidence>
<proteinExistence type="predicted"/>
<organism evidence="2 4">
    <name type="scientific">Flavobacterium hydatis</name>
    <name type="common">Cytophaga aquatilis</name>
    <dbReference type="NCBI Taxonomy" id="991"/>
    <lineage>
        <taxon>Bacteria</taxon>
        <taxon>Pseudomonadati</taxon>
        <taxon>Bacteroidota</taxon>
        <taxon>Flavobacteriia</taxon>
        <taxon>Flavobacteriales</taxon>
        <taxon>Flavobacteriaceae</taxon>
        <taxon>Flavobacterium</taxon>
    </lineage>
</organism>
<dbReference type="EMBL" id="JPRM01000007">
    <property type="protein sequence ID" value="KFF17906.1"/>
    <property type="molecule type" value="Genomic_DNA"/>
</dbReference>
<reference evidence="2 4" key="1">
    <citation type="submission" date="2014-07" db="EMBL/GenBank/DDBJ databases">
        <title>Genome of Flavobacterium hydatis DSM 2063.</title>
        <authorList>
            <person name="Pipes S.E."/>
            <person name="Stropko S.J."/>
            <person name="Newman J.D."/>
        </authorList>
    </citation>
    <scope>NUCLEOTIDE SEQUENCE [LARGE SCALE GENOMIC DNA]</scope>
    <source>
        <strain evidence="2 4">DSM 2063</strain>
    </source>
</reference>
<comment type="caution">
    <text evidence="2">The sequence shown here is derived from an EMBL/GenBank/DDBJ whole genome shotgun (WGS) entry which is preliminary data.</text>
</comment>
<accession>A0A086AMJ2</accession>
<dbReference type="AlphaFoldDB" id="A0A086AMJ2"/>
<dbReference type="STRING" id="991.IW20_06440"/>
<sequence>MRKKNIPFIDRLDFFFILINLGLLIISGIFIRIFGFEMSNYDKVYYPILIPFFISCLFFSLGLYGFIKTYKKAIIFINEIQVSNKAIILKGLRYNTNWEQTLTINNIEIYLKEQSNRRPYIYHLEFVDEDDAKYSINTSIYWTYPEILAIYKDIKNSQK</sequence>
<feature type="transmembrane region" description="Helical" evidence="1">
    <location>
        <begin position="12"/>
        <end position="33"/>
    </location>
</feature>
<dbReference type="RefSeq" id="WP_035620007.1">
    <property type="nucleotide sequence ID" value="NZ_JBEWQG010000010.1"/>
</dbReference>
<dbReference type="OrthoDB" id="9919218at2"/>
<keyword evidence="1" id="KW-1133">Transmembrane helix</keyword>
<evidence type="ECO:0000313" key="4">
    <source>
        <dbReference type="Proteomes" id="UP000028712"/>
    </source>
</evidence>
<keyword evidence="1" id="KW-0472">Membrane</keyword>
<evidence type="ECO:0000313" key="3">
    <source>
        <dbReference type="EMBL" id="OXA90927.1"/>
    </source>
</evidence>
<dbReference type="EMBL" id="MUGY01000027">
    <property type="protein sequence ID" value="OXA90927.1"/>
    <property type="molecule type" value="Genomic_DNA"/>
</dbReference>
<name>A0A086AMJ2_FLAHY</name>
<dbReference type="Proteomes" id="UP000198424">
    <property type="component" value="Unassembled WGS sequence"/>
</dbReference>
<feature type="transmembrane region" description="Helical" evidence="1">
    <location>
        <begin position="45"/>
        <end position="67"/>
    </location>
</feature>
<evidence type="ECO:0000313" key="5">
    <source>
        <dbReference type="Proteomes" id="UP000198424"/>
    </source>
</evidence>
<gene>
    <name evidence="3" type="ORF">B0A62_19120</name>
    <name evidence="2" type="ORF">IW20_06440</name>
</gene>